<organism evidence="1 2">
    <name type="scientific">Lentithecium fluviatile CBS 122367</name>
    <dbReference type="NCBI Taxonomy" id="1168545"/>
    <lineage>
        <taxon>Eukaryota</taxon>
        <taxon>Fungi</taxon>
        <taxon>Dikarya</taxon>
        <taxon>Ascomycota</taxon>
        <taxon>Pezizomycotina</taxon>
        <taxon>Dothideomycetes</taxon>
        <taxon>Pleosporomycetidae</taxon>
        <taxon>Pleosporales</taxon>
        <taxon>Massarineae</taxon>
        <taxon>Lentitheciaceae</taxon>
        <taxon>Lentithecium</taxon>
    </lineage>
</organism>
<protein>
    <submittedName>
        <fullName evidence="1">Uncharacterized protein</fullName>
    </submittedName>
</protein>
<proteinExistence type="predicted"/>
<keyword evidence="2" id="KW-1185">Reference proteome</keyword>
<reference evidence="1" key="1">
    <citation type="journal article" date="2020" name="Stud. Mycol.">
        <title>101 Dothideomycetes genomes: a test case for predicting lifestyles and emergence of pathogens.</title>
        <authorList>
            <person name="Haridas S."/>
            <person name="Albert R."/>
            <person name="Binder M."/>
            <person name="Bloem J."/>
            <person name="Labutti K."/>
            <person name="Salamov A."/>
            <person name="Andreopoulos B."/>
            <person name="Baker S."/>
            <person name="Barry K."/>
            <person name="Bills G."/>
            <person name="Bluhm B."/>
            <person name="Cannon C."/>
            <person name="Castanera R."/>
            <person name="Culley D."/>
            <person name="Daum C."/>
            <person name="Ezra D."/>
            <person name="Gonzalez J."/>
            <person name="Henrissat B."/>
            <person name="Kuo A."/>
            <person name="Liang C."/>
            <person name="Lipzen A."/>
            <person name="Lutzoni F."/>
            <person name="Magnuson J."/>
            <person name="Mondo S."/>
            <person name="Nolan M."/>
            <person name="Ohm R."/>
            <person name="Pangilinan J."/>
            <person name="Park H.-J."/>
            <person name="Ramirez L."/>
            <person name="Alfaro M."/>
            <person name="Sun H."/>
            <person name="Tritt A."/>
            <person name="Yoshinaga Y."/>
            <person name="Zwiers L.-H."/>
            <person name="Turgeon B."/>
            <person name="Goodwin S."/>
            <person name="Spatafora J."/>
            <person name="Crous P."/>
            <person name="Grigoriev I."/>
        </authorList>
    </citation>
    <scope>NUCLEOTIDE SEQUENCE</scope>
    <source>
        <strain evidence="1">CBS 122367</strain>
    </source>
</reference>
<evidence type="ECO:0000313" key="1">
    <source>
        <dbReference type="EMBL" id="KAF2681916.1"/>
    </source>
</evidence>
<name>A0A6G1IUJ4_9PLEO</name>
<gene>
    <name evidence="1" type="ORF">K458DRAFT_391426</name>
</gene>
<dbReference type="Proteomes" id="UP000799291">
    <property type="component" value="Unassembled WGS sequence"/>
</dbReference>
<dbReference type="AlphaFoldDB" id="A0A6G1IUJ4"/>
<sequence>MYPGYLSADIQGLLANNKEEANSASFIEPERSEIFRNSSTGHPLSHALCLKYRETFLYDGSLFMSTPVEGPLIVFGYKHYHTDPTVSVDQVPGDLRHIASFFNTYIDGRPSELEPPYSLFSNLSMREMNNRDNERDVVAGVRINCVTV</sequence>
<accession>A0A6G1IUJ4</accession>
<dbReference type="EMBL" id="MU005589">
    <property type="protein sequence ID" value="KAF2681916.1"/>
    <property type="molecule type" value="Genomic_DNA"/>
</dbReference>
<dbReference type="OrthoDB" id="437457at2759"/>
<evidence type="ECO:0000313" key="2">
    <source>
        <dbReference type="Proteomes" id="UP000799291"/>
    </source>
</evidence>